<dbReference type="PANTHER" id="PTHR31827:SF1">
    <property type="entry name" value="EMB|CAB89363.1"/>
    <property type="match status" value="1"/>
</dbReference>
<feature type="region of interest" description="Disordered" evidence="1">
    <location>
        <begin position="47"/>
        <end position="79"/>
    </location>
</feature>
<dbReference type="AlphaFoldDB" id="W4H7W0"/>
<protein>
    <recommendedName>
        <fullName evidence="2">WRKY19-like zinc finger domain-containing protein</fullName>
    </recommendedName>
</protein>
<reference evidence="3" key="1">
    <citation type="submission" date="2013-12" db="EMBL/GenBank/DDBJ databases">
        <title>The Genome Sequence of Aphanomyces astaci APO3.</title>
        <authorList>
            <consortium name="The Broad Institute Genomics Platform"/>
            <person name="Russ C."/>
            <person name="Tyler B."/>
            <person name="van West P."/>
            <person name="Dieguez-Uribeondo J."/>
            <person name="Young S.K."/>
            <person name="Zeng Q."/>
            <person name="Gargeya S."/>
            <person name="Fitzgerald M."/>
            <person name="Abouelleil A."/>
            <person name="Alvarado L."/>
            <person name="Chapman S.B."/>
            <person name="Gainer-Dewar J."/>
            <person name="Goldberg J."/>
            <person name="Griggs A."/>
            <person name="Gujja S."/>
            <person name="Hansen M."/>
            <person name="Howarth C."/>
            <person name="Imamovic A."/>
            <person name="Ireland A."/>
            <person name="Larimer J."/>
            <person name="McCowan C."/>
            <person name="Murphy C."/>
            <person name="Pearson M."/>
            <person name="Poon T.W."/>
            <person name="Priest M."/>
            <person name="Roberts A."/>
            <person name="Saif S."/>
            <person name="Shea T."/>
            <person name="Sykes S."/>
            <person name="Wortman J."/>
            <person name="Nusbaum C."/>
            <person name="Birren B."/>
        </authorList>
    </citation>
    <scope>NUCLEOTIDE SEQUENCE [LARGE SCALE GENOMIC DNA]</scope>
    <source>
        <strain evidence="3">APO3</strain>
    </source>
</reference>
<evidence type="ECO:0000259" key="2">
    <source>
        <dbReference type="Pfam" id="PF24906"/>
    </source>
</evidence>
<feature type="compositionally biased region" description="Low complexity" evidence="1">
    <location>
        <begin position="67"/>
        <end position="76"/>
    </location>
</feature>
<dbReference type="PANTHER" id="PTHR31827">
    <property type="entry name" value="EMB|CAB89363.1"/>
    <property type="match status" value="1"/>
</dbReference>
<dbReference type="VEuPathDB" id="FungiDB:H257_02182"/>
<gene>
    <name evidence="3" type="ORF">H257_02182</name>
</gene>
<dbReference type="Pfam" id="PF24906">
    <property type="entry name" value="Zf_WRKY19"/>
    <property type="match status" value="1"/>
</dbReference>
<dbReference type="OrthoDB" id="64034at2759"/>
<feature type="compositionally biased region" description="Polar residues" evidence="1">
    <location>
        <begin position="56"/>
        <end position="66"/>
    </location>
</feature>
<feature type="domain" description="WRKY19-like zinc finger" evidence="2">
    <location>
        <begin position="106"/>
        <end position="127"/>
    </location>
</feature>
<dbReference type="InterPro" id="IPR056866">
    <property type="entry name" value="Znf_WRKY19"/>
</dbReference>
<organism evidence="3">
    <name type="scientific">Aphanomyces astaci</name>
    <name type="common">Crayfish plague agent</name>
    <dbReference type="NCBI Taxonomy" id="112090"/>
    <lineage>
        <taxon>Eukaryota</taxon>
        <taxon>Sar</taxon>
        <taxon>Stramenopiles</taxon>
        <taxon>Oomycota</taxon>
        <taxon>Saprolegniomycetes</taxon>
        <taxon>Saprolegniales</taxon>
        <taxon>Verrucalvaceae</taxon>
        <taxon>Aphanomyces</taxon>
    </lineage>
</organism>
<dbReference type="GeneID" id="20804178"/>
<accession>W4H7W0</accession>
<sequence length="209" mass="22225">MNPTSAASHDTLLDDAPPSHCCLPSCRRYAKEASLCLIHHRLQHIASTAPRRSDEPVSTGQAWPFTSSASPRSSVSTHDTFSNTMMATALAPRSSSSSPQTSRNSRCRFHNCTSYARNGGLCTRHGGGRKCHIVHCTTPSQTGGLCRLHGGGTRCKSDGCAKFARVRGFCSMHYGNSVAVGAAAAATSASIDQGRHRIPLSKSPSTELR</sequence>
<name>W4H7W0_APHAT</name>
<dbReference type="EMBL" id="KI913116">
    <property type="protein sequence ID" value="ETV87213.1"/>
    <property type="molecule type" value="Genomic_DNA"/>
</dbReference>
<evidence type="ECO:0000256" key="1">
    <source>
        <dbReference type="SAM" id="MobiDB-lite"/>
    </source>
</evidence>
<proteinExistence type="predicted"/>
<dbReference type="STRING" id="112090.W4H7W0"/>
<dbReference type="RefSeq" id="XP_009824012.1">
    <property type="nucleotide sequence ID" value="XM_009825710.1"/>
</dbReference>
<evidence type="ECO:0000313" key="3">
    <source>
        <dbReference type="EMBL" id="ETV87213.1"/>
    </source>
</evidence>